<dbReference type="InterPro" id="IPR036939">
    <property type="entry name" value="Cu2_ascorb_mOase_N_sf"/>
</dbReference>
<comment type="similarity">
    <text evidence="5">Belongs to the copper type II ascorbate-dependent monooxygenase family.</text>
</comment>
<dbReference type="PROSITE" id="PS50836">
    <property type="entry name" value="DOMON"/>
    <property type="match status" value="1"/>
</dbReference>
<dbReference type="Pfam" id="PF03351">
    <property type="entry name" value="DOMON"/>
    <property type="match status" value="1"/>
</dbReference>
<dbReference type="EMBL" id="JAHUTI010011704">
    <property type="protein sequence ID" value="MED6236325.1"/>
    <property type="molecule type" value="Genomic_DNA"/>
</dbReference>
<comment type="cofactor">
    <cofactor evidence="1">
        <name>Cu(2+)</name>
        <dbReference type="ChEBI" id="CHEBI:29036"/>
    </cofactor>
</comment>
<dbReference type="Pfam" id="PF01082">
    <property type="entry name" value="Cu2_monooxygen"/>
    <property type="match status" value="1"/>
</dbReference>
<comment type="function">
    <text evidence="18">Catalyzes the hydroxylation of dopamine to noradrenaline (also known as norepinephrine), and is thus vital for regulation of these neurotransmitters.</text>
</comment>
<keyword evidence="13" id="KW-1133">Transmembrane helix</keyword>
<evidence type="ECO:0000256" key="4">
    <source>
        <dbReference type="ARBA" id="ARBA00005223"/>
    </source>
</evidence>
<gene>
    <name evidence="21" type="ORF">ATANTOWER_007484</name>
</gene>
<evidence type="ECO:0000256" key="17">
    <source>
        <dbReference type="ARBA" id="ARBA00023136"/>
    </source>
</evidence>
<evidence type="ECO:0000256" key="6">
    <source>
        <dbReference type="ARBA" id="ARBA00011406"/>
    </source>
</evidence>
<sequence length="318" mass="35916">MRIFNKDLRLQDITIMYFTGLAALMVILVASYQAPSNAVDVSSLKPSPSSPLPPLSMPFRMPLDPRGDLQLAWNISYSSQEVYIQLRVADLRHGVILGMSDRGELTNADLVVLWDTGTKSYFGDAWSNSEGHVSLDSQQDYELIEAKKKADGFYLLFKRPFSTCDPRDYVIEEGTVHIIYGLLDQPIASLEDLNLFRIHTGVQRVLMLRPDMPSPTLPPDVQTLDVLAPNIIIPNQETTYWCFIQKLPDDMPKNHIVMYESRITPGNEAIVHHIEVFECATDLRDVPQYSGSCDDKMKPKKLNFCRHVLAAWAMGAEV</sequence>
<comment type="pathway">
    <text evidence="4">Catecholamine biosynthesis; (R)-noradrenaline biosynthesis; (R)-noradrenaline from dopamine: step 1/1.</text>
</comment>
<comment type="catalytic activity">
    <reaction evidence="19">
        <text>dopamine + 2 L-ascorbate + O2 = (R)-noradrenaline + 2 monodehydro-L-ascorbate radical + H2O</text>
        <dbReference type="Rhea" id="RHEA:19117"/>
        <dbReference type="ChEBI" id="CHEBI:15377"/>
        <dbReference type="ChEBI" id="CHEBI:15379"/>
        <dbReference type="ChEBI" id="CHEBI:38290"/>
        <dbReference type="ChEBI" id="CHEBI:59513"/>
        <dbReference type="ChEBI" id="CHEBI:59905"/>
        <dbReference type="ChEBI" id="CHEBI:72587"/>
        <dbReference type="EC" id="1.14.17.1"/>
    </reaction>
    <physiologicalReaction direction="left-to-right" evidence="19">
        <dbReference type="Rhea" id="RHEA:19118"/>
    </physiologicalReaction>
</comment>
<dbReference type="InterPro" id="IPR028460">
    <property type="entry name" value="Tbh/DBH"/>
</dbReference>
<evidence type="ECO:0000256" key="5">
    <source>
        <dbReference type="ARBA" id="ARBA00010676"/>
    </source>
</evidence>
<dbReference type="PANTHER" id="PTHR10157:SF29">
    <property type="entry name" value="DOPAMINE BETA-HYDROXYLASE"/>
    <property type="match status" value="1"/>
</dbReference>
<evidence type="ECO:0000313" key="21">
    <source>
        <dbReference type="EMBL" id="MED6236325.1"/>
    </source>
</evidence>
<organism evidence="21 22">
    <name type="scientific">Ataeniobius toweri</name>
    <dbReference type="NCBI Taxonomy" id="208326"/>
    <lineage>
        <taxon>Eukaryota</taxon>
        <taxon>Metazoa</taxon>
        <taxon>Chordata</taxon>
        <taxon>Craniata</taxon>
        <taxon>Vertebrata</taxon>
        <taxon>Euteleostomi</taxon>
        <taxon>Actinopterygii</taxon>
        <taxon>Neopterygii</taxon>
        <taxon>Teleostei</taxon>
        <taxon>Neoteleostei</taxon>
        <taxon>Acanthomorphata</taxon>
        <taxon>Ovalentaria</taxon>
        <taxon>Atherinomorphae</taxon>
        <taxon>Cyprinodontiformes</taxon>
        <taxon>Goodeidae</taxon>
        <taxon>Ataeniobius</taxon>
    </lineage>
</organism>
<dbReference type="Proteomes" id="UP001345963">
    <property type="component" value="Unassembled WGS sequence"/>
</dbReference>
<comment type="subunit">
    <text evidence="6">Homotetramer; composed of two disulfide-linked dimers.</text>
</comment>
<keyword evidence="14" id="KW-0560">Oxidoreductase</keyword>
<dbReference type="EC" id="1.14.17.1" evidence="7"/>
<keyword evidence="11" id="KW-0479">Metal-binding</keyword>
<keyword evidence="12" id="KW-0847">Vitamin C</keyword>
<keyword evidence="16" id="KW-0503">Monooxygenase</keyword>
<dbReference type="InterPro" id="IPR008977">
    <property type="entry name" value="PHM/PNGase_F_dom_sf"/>
</dbReference>
<evidence type="ECO:0000256" key="11">
    <source>
        <dbReference type="ARBA" id="ARBA00022723"/>
    </source>
</evidence>
<keyword evidence="10" id="KW-0812">Transmembrane</keyword>
<dbReference type="PANTHER" id="PTHR10157">
    <property type="entry name" value="DOPAMINE BETA HYDROXYLASE RELATED"/>
    <property type="match status" value="1"/>
</dbReference>
<evidence type="ECO:0000256" key="10">
    <source>
        <dbReference type="ARBA" id="ARBA00022692"/>
    </source>
</evidence>
<evidence type="ECO:0000256" key="16">
    <source>
        <dbReference type="ARBA" id="ARBA00023033"/>
    </source>
</evidence>
<accession>A0ABU7AFY2</accession>
<dbReference type="InterPro" id="IPR045266">
    <property type="entry name" value="DOH_DOMON"/>
</dbReference>
<evidence type="ECO:0000256" key="3">
    <source>
        <dbReference type="ARBA" id="ARBA00004553"/>
    </source>
</evidence>
<evidence type="ECO:0000256" key="13">
    <source>
        <dbReference type="ARBA" id="ARBA00022989"/>
    </source>
</evidence>
<evidence type="ECO:0000256" key="9">
    <source>
        <dbReference type="ARBA" id="ARBA00022584"/>
    </source>
</evidence>
<evidence type="ECO:0000256" key="1">
    <source>
        <dbReference type="ARBA" id="ARBA00001973"/>
    </source>
</evidence>
<evidence type="ECO:0000256" key="12">
    <source>
        <dbReference type="ARBA" id="ARBA00022896"/>
    </source>
</evidence>
<keyword evidence="17" id="KW-0472">Membrane</keyword>
<protein>
    <recommendedName>
        <fullName evidence="8">Dopamine beta-hydroxylase</fullName>
        <ecNumber evidence="7">1.14.17.1</ecNumber>
    </recommendedName>
</protein>
<dbReference type="PRINTS" id="PR00767">
    <property type="entry name" value="DBMONOXGNASE"/>
</dbReference>
<feature type="domain" description="DOMON" evidence="20">
    <location>
        <begin position="67"/>
        <end position="183"/>
    </location>
</feature>
<comment type="caution">
    <text evidence="21">The sequence shown here is derived from an EMBL/GenBank/DDBJ whole genome shotgun (WGS) entry which is preliminary data.</text>
</comment>
<evidence type="ECO:0000313" key="22">
    <source>
        <dbReference type="Proteomes" id="UP001345963"/>
    </source>
</evidence>
<reference evidence="21 22" key="1">
    <citation type="submission" date="2021-07" db="EMBL/GenBank/DDBJ databases">
        <authorList>
            <person name="Palmer J.M."/>
        </authorList>
    </citation>
    <scope>NUCLEOTIDE SEQUENCE [LARGE SCALE GENOMIC DNA]</scope>
    <source>
        <strain evidence="21 22">AT_MEX2019</strain>
        <tissue evidence="21">Muscle</tissue>
    </source>
</reference>
<evidence type="ECO:0000256" key="7">
    <source>
        <dbReference type="ARBA" id="ARBA00012686"/>
    </source>
</evidence>
<comment type="subcellular location">
    <subcellularLocation>
        <location evidence="3">Cytoplasmic vesicle</location>
        <location evidence="3">Secretory vesicle</location>
        <location evidence="3">Chromaffin granule lumen</location>
    </subcellularLocation>
    <subcellularLocation>
        <location evidence="2">Cytoplasmic vesicle</location>
        <location evidence="2">Secretory vesicle</location>
        <location evidence="2">Chromaffin granule membrane</location>
        <topology evidence="2">Single-pass type II membrane protein</topology>
    </subcellularLocation>
</comment>
<evidence type="ECO:0000256" key="14">
    <source>
        <dbReference type="ARBA" id="ARBA00023002"/>
    </source>
</evidence>
<dbReference type="CDD" id="cd09631">
    <property type="entry name" value="DOMON_DOH"/>
    <property type="match status" value="1"/>
</dbReference>
<dbReference type="SUPFAM" id="SSF49742">
    <property type="entry name" value="PHM/PNGase F"/>
    <property type="match status" value="1"/>
</dbReference>
<evidence type="ECO:0000259" key="20">
    <source>
        <dbReference type="PROSITE" id="PS50836"/>
    </source>
</evidence>
<dbReference type="SMART" id="SM00664">
    <property type="entry name" value="DoH"/>
    <property type="match status" value="1"/>
</dbReference>
<evidence type="ECO:0000256" key="15">
    <source>
        <dbReference type="ARBA" id="ARBA00023008"/>
    </source>
</evidence>
<keyword evidence="22" id="KW-1185">Reference proteome</keyword>
<proteinExistence type="inferred from homology"/>
<keyword evidence="15" id="KW-0186">Copper</keyword>
<evidence type="ECO:0000256" key="18">
    <source>
        <dbReference type="ARBA" id="ARBA00037327"/>
    </source>
</evidence>
<dbReference type="Gene3D" id="2.60.120.310">
    <property type="entry name" value="Copper type II, ascorbate-dependent monooxygenase, N-terminal domain"/>
    <property type="match status" value="1"/>
</dbReference>
<evidence type="ECO:0000256" key="8">
    <source>
        <dbReference type="ARBA" id="ARBA00020179"/>
    </source>
</evidence>
<dbReference type="InterPro" id="IPR005018">
    <property type="entry name" value="DOMON_domain"/>
</dbReference>
<name>A0ABU7AFY2_9TELE</name>
<keyword evidence="9" id="KW-0127">Catecholamine biosynthesis</keyword>
<dbReference type="InterPro" id="IPR000945">
    <property type="entry name" value="DBH-like"/>
</dbReference>
<dbReference type="InterPro" id="IPR000323">
    <property type="entry name" value="Cu2_ascorb_mOase_N"/>
</dbReference>
<evidence type="ECO:0000256" key="2">
    <source>
        <dbReference type="ARBA" id="ARBA00004351"/>
    </source>
</evidence>
<evidence type="ECO:0000256" key="19">
    <source>
        <dbReference type="ARBA" id="ARBA00047952"/>
    </source>
</evidence>